<dbReference type="Proteomes" id="UP000298030">
    <property type="component" value="Unassembled WGS sequence"/>
</dbReference>
<feature type="compositionally biased region" description="Basic and acidic residues" evidence="1">
    <location>
        <begin position="531"/>
        <end position="555"/>
    </location>
</feature>
<name>A0A4Y7TM08_COPMI</name>
<gene>
    <name evidence="3" type="ORF">FA13DRAFT_1729033</name>
</gene>
<reference evidence="3 4" key="1">
    <citation type="journal article" date="2019" name="Nat. Ecol. Evol.">
        <title>Megaphylogeny resolves global patterns of mushroom evolution.</title>
        <authorList>
            <person name="Varga T."/>
            <person name="Krizsan K."/>
            <person name="Foldi C."/>
            <person name="Dima B."/>
            <person name="Sanchez-Garcia M."/>
            <person name="Sanchez-Ramirez S."/>
            <person name="Szollosi G.J."/>
            <person name="Szarkandi J.G."/>
            <person name="Papp V."/>
            <person name="Albert L."/>
            <person name="Andreopoulos W."/>
            <person name="Angelini C."/>
            <person name="Antonin V."/>
            <person name="Barry K.W."/>
            <person name="Bougher N.L."/>
            <person name="Buchanan P."/>
            <person name="Buyck B."/>
            <person name="Bense V."/>
            <person name="Catcheside P."/>
            <person name="Chovatia M."/>
            <person name="Cooper J."/>
            <person name="Damon W."/>
            <person name="Desjardin D."/>
            <person name="Finy P."/>
            <person name="Geml J."/>
            <person name="Haridas S."/>
            <person name="Hughes K."/>
            <person name="Justo A."/>
            <person name="Karasinski D."/>
            <person name="Kautmanova I."/>
            <person name="Kiss B."/>
            <person name="Kocsube S."/>
            <person name="Kotiranta H."/>
            <person name="LaButti K.M."/>
            <person name="Lechner B.E."/>
            <person name="Liimatainen K."/>
            <person name="Lipzen A."/>
            <person name="Lukacs Z."/>
            <person name="Mihaltcheva S."/>
            <person name="Morgado L.N."/>
            <person name="Niskanen T."/>
            <person name="Noordeloos M.E."/>
            <person name="Ohm R.A."/>
            <person name="Ortiz-Santana B."/>
            <person name="Ovrebo C."/>
            <person name="Racz N."/>
            <person name="Riley R."/>
            <person name="Savchenko A."/>
            <person name="Shiryaev A."/>
            <person name="Soop K."/>
            <person name="Spirin V."/>
            <person name="Szebenyi C."/>
            <person name="Tomsovsky M."/>
            <person name="Tulloss R.E."/>
            <person name="Uehling J."/>
            <person name="Grigoriev I.V."/>
            <person name="Vagvolgyi C."/>
            <person name="Papp T."/>
            <person name="Martin F.M."/>
            <person name="Miettinen O."/>
            <person name="Hibbett D.S."/>
            <person name="Nagy L.G."/>
        </authorList>
    </citation>
    <scope>NUCLEOTIDE SEQUENCE [LARGE SCALE GENOMIC DNA]</scope>
    <source>
        <strain evidence="3 4">FP101781</strain>
    </source>
</reference>
<dbReference type="AlphaFoldDB" id="A0A4Y7TM08"/>
<accession>A0A4Y7TM08</accession>
<dbReference type="OrthoDB" id="3057168at2759"/>
<dbReference type="InterPro" id="IPR018712">
    <property type="entry name" value="Tle1-like_cat"/>
</dbReference>
<evidence type="ECO:0000313" key="3">
    <source>
        <dbReference type="EMBL" id="TEB35216.1"/>
    </source>
</evidence>
<dbReference type="PANTHER" id="PTHR33840">
    <property type="match status" value="1"/>
</dbReference>
<dbReference type="STRING" id="71717.A0A4Y7TM08"/>
<dbReference type="EMBL" id="QPFP01000008">
    <property type="protein sequence ID" value="TEB35216.1"/>
    <property type="molecule type" value="Genomic_DNA"/>
</dbReference>
<dbReference type="Pfam" id="PF09994">
    <property type="entry name" value="T6SS_Tle1-like_cat"/>
    <property type="match status" value="1"/>
</dbReference>
<evidence type="ECO:0000313" key="4">
    <source>
        <dbReference type="Proteomes" id="UP000298030"/>
    </source>
</evidence>
<feature type="domain" description="T6SS Phospholipase effector Tle1-like catalytic" evidence="2">
    <location>
        <begin position="86"/>
        <end position="369"/>
    </location>
</feature>
<feature type="region of interest" description="Disordered" evidence="1">
    <location>
        <begin position="507"/>
        <end position="560"/>
    </location>
</feature>
<feature type="compositionally biased region" description="Polar residues" evidence="1">
    <location>
        <begin position="507"/>
        <end position="516"/>
    </location>
</feature>
<evidence type="ECO:0000256" key="1">
    <source>
        <dbReference type="SAM" id="MobiDB-lite"/>
    </source>
</evidence>
<feature type="region of interest" description="Disordered" evidence="1">
    <location>
        <begin position="36"/>
        <end position="75"/>
    </location>
</feature>
<comment type="caution">
    <text evidence="3">The sequence shown here is derived from an EMBL/GenBank/DDBJ whole genome shotgun (WGS) entry which is preliminary data.</text>
</comment>
<keyword evidence="4" id="KW-1185">Reference proteome</keyword>
<dbReference type="PANTHER" id="PTHR33840:SF1">
    <property type="entry name" value="TLE1 PHOSPHOLIPASE DOMAIN-CONTAINING PROTEIN"/>
    <property type="match status" value="1"/>
</dbReference>
<organism evidence="3 4">
    <name type="scientific">Coprinellus micaceus</name>
    <name type="common">Glistening ink-cap mushroom</name>
    <name type="synonym">Coprinus micaceus</name>
    <dbReference type="NCBI Taxonomy" id="71717"/>
    <lineage>
        <taxon>Eukaryota</taxon>
        <taxon>Fungi</taxon>
        <taxon>Dikarya</taxon>
        <taxon>Basidiomycota</taxon>
        <taxon>Agaricomycotina</taxon>
        <taxon>Agaricomycetes</taxon>
        <taxon>Agaricomycetidae</taxon>
        <taxon>Agaricales</taxon>
        <taxon>Agaricineae</taxon>
        <taxon>Psathyrellaceae</taxon>
        <taxon>Coprinellus</taxon>
    </lineage>
</organism>
<dbReference type="InterPro" id="IPR029058">
    <property type="entry name" value="AB_hydrolase_fold"/>
</dbReference>
<sequence>MDTLDAPPAFPFCRPICCEYRQARCCFRNRDLAIPPESTKVTSSNPHTPDPASRTRRTVARAGSPRRINTDPDISSNPELRLRVNKRIVVCCDGTWQDGIGELSRSRYTNVLRLARSIHHEDARFQPPIPQIVYYQSGIGTEKNFYSEYIEGTTGGSLADKVEEAYAFVAHNFNPGDEIFLFGFSRGAYTARMVAMLIGEFGVLDRKDMDHFAKIFICYQKLGKTGANNEAERAKLRKELEPWCKKDAKGKARADCDGDKFTIKCMGVFDTVGSVGIPESLRIRSAKTVNILGMQDNILGAHVERAYQALALNEERKDFMCNRWEQTDKGRKRNQVLRQCWFPGSHSDVGGGYPEHDLADLSLVWMAAQVEDALGLDVEYMANLPRPVAPWGKQKPHKKSGIFALFPSVQRPLPSTTDDLTHEYIHPSVHEQSKISPHLSAVLKANPDIVGTLFPLEEGFKMNWPFSRDSIAARTYSSDLEHQMTADAVAPTWSIVRSASKFTSSIRRSLSVTGNGRQRPEAAAAGLPSRVSEDLSRKSEGLPRKSEDISRKSEDETQEDVAVVRVSVETNKLKKIRRQSSPLPSISVVAGH</sequence>
<dbReference type="SUPFAM" id="SSF53474">
    <property type="entry name" value="alpha/beta-Hydrolases"/>
    <property type="match status" value="1"/>
</dbReference>
<evidence type="ECO:0000259" key="2">
    <source>
        <dbReference type="Pfam" id="PF09994"/>
    </source>
</evidence>
<proteinExistence type="predicted"/>
<protein>
    <recommendedName>
        <fullName evidence="2">T6SS Phospholipase effector Tle1-like catalytic domain-containing protein</fullName>
    </recommendedName>
</protein>